<dbReference type="STRING" id="1328760.A0A165GVK1"/>
<feature type="compositionally biased region" description="Polar residues" evidence="5">
    <location>
        <begin position="410"/>
        <end position="422"/>
    </location>
</feature>
<dbReference type="SMART" id="SM00339">
    <property type="entry name" value="FH"/>
    <property type="match status" value="1"/>
</dbReference>
<proteinExistence type="predicted"/>
<dbReference type="InterPro" id="IPR036390">
    <property type="entry name" value="WH_DNA-bd_sf"/>
</dbReference>
<dbReference type="PROSITE" id="PS00658">
    <property type="entry name" value="FORK_HEAD_2"/>
    <property type="match status" value="1"/>
</dbReference>
<sequence>MSSTRRGHSANVFQNEIYPTDLMHQWMPRPYSSRGYSSLGLQMTPSIYSQPAQFNALMGGLVFEPPQRPRVPSPRKGRGTSYVPSRTIFHPGLNRVSIPRPHPAHFVTDSPPKRSVFRNIEAPSVPRPQQGLFTTFPSTKTAMHESKSVSGLQSDRFAEFPDLGHSYPRQPKTPLIDAALLREQGFRKTSRSHQPIIEVPEPEKMPAVEDDGLKPPYSYATLIGMSILRAPNRRLTLAQIYKWISDTFSYYRVSDSGWQNSIRHNLSLNKAFVKQERPKDDPGKGNYWAIEPGMEAQFLKDRPLRRRTSVGNGSSSSLGKSIREGQRSKVDEPNLDVTQERAPGSRAVFNDIEPSSDATIPASDPAAQEDEAFEFLHHRLPCSRAQPSSPRALDSSPPVPNQAEVHRATPPSTSQIVPSSSRQPRKHNVVAMNDSGYFSSLDSSVMRSNMPSTVAGPEAEVDRASLKTGRAEEEIARIARSRNPNHGSPTKHRTIFKQPSPRLGSSSPLRCLDSTLMLPPLTPASTFKVSPKRPLSASPNTNLRNHRNRMRELVPSPDRGMAVLPDELPWGQDLFDRDEVYIFDENFNLFPDGPLPQCPSIAGSPGKSDSPSKRLSPFKNSSPSKRFTPAKRAHSQLSPEKRTVKKPRHAHALNGDSVLSDVTGAALNLPESNTKGNSLVKPGPLKAFGQSSICTGIIDIPRAGYPDFDDDLEGQDDIGEVDLLQGFQKIGGS</sequence>
<dbReference type="GeneID" id="28900205"/>
<comment type="subcellular location">
    <subcellularLocation>
        <location evidence="1 4">Nucleus</location>
    </subcellularLocation>
</comment>
<dbReference type="GO" id="GO:0001228">
    <property type="term" value="F:DNA-binding transcription activator activity, RNA polymerase II-specific"/>
    <property type="evidence" value="ECO:0007669"/>
    <property type="project" value="UniProtKB-ARBA"/>
</dbReference>
<dbReference type="OMA" id="CATIATR"/>
<evidence type="ECO:0000313" key="8">
    <source>
        <dbReference type="Proteomes" id="UP000076632"/>
    </source>
</evidence>
<feature type="compositionally biased region" description="Basic and acidic residues" evidence="5">
    <location>
        <begin position="321"/>
        <end position="332"/>
    </location>
</feature>
<evidence type="ECO:0000313" key="7">
    <source>
        <dbReference type="EMBL" id="KZF22649.1"/>
    </source>
</evidence>
<gene>
    <name evidence="7" type="ORF">L228DRAFT_268036</name>
</gene>
<dbReference type="OrthoDB" id="5954824at2759"/>
<feature type="region of interest" description="Disordered" evidence="5">
    <location>
        <begin position="482"/>
        <end position="505"/>
    </location>
</feature>
<dbReference type="FunFam" id="1.10.10.10:FF:000260">
    <property type="entry name" value="Forkhead transcription factor (Sep1)"/>
    <property type="match status" value="1"/>
</dbReference>
<feature type="compositionally biased region" description="Polar residues" evidence="5">
    <location>
        <begin position="309"/>
        <end position="319"/>
    </location>
</feature>
<dbReference type="Proteomes" id="UP000076632">
    <property type="component" value="Unassembled WGS sequence"/>
</dbReference>
<dbReference type="PROSITE" id="PS50039">
    <property type="entry name" value="FORK_HEAD_3"/>
    <property type="match status" value="1"/>
</dbReference>
<dbReference type="InterPro" id="IPR030456">
    <property type="entry name" value="TF_fork_head_CS_2"/>
</dbReference>
<dbReference type="Pfam" id="PF00250">
    <property type="entry name" value="Forkhead"/>
    <property type="match status" value="1"/>
</dbReference>
<dbReference type="PRINTS" id="PR00053">
    <property type="entry name" value="FORKHEAD"/>
</dbReference>
<feature type="region of interest" description="Disordered" evidence="5">
    <location>
        <begin position="299"/>
        <end position="366"/>
    </location>
</feature>
<evidence type="ECO:0000256" key="2">
    <source>
        <dbReference type="ARBA" id="ARBA00023125"/>
    </source>
</evidence>
<dbReference type="GO" id="GO:0005634">
    <property type="term" value="C:nucleus"/>
    <property type="evidence" value="ECO:0007669"/>
    <property type="project" value="UniProtKB-SubCell"/>
</dbReference>
<dbReference type="RefSeq" id="XP_018188204.1">
    <property type="nucleotide sequence ID" value="XM_018335068.1"/>
</dbReference>
<dbReference type="InterPro" id="IPR036388">
    <property type="entry name" value="WH-like_DNA-bd_sf"/>
</dbReference>
<name>A0A165GVK1_XYLHT</name>
<dbReference type="Gene3D" id="1.10.10.10">
    <property type="entry name" value="Winged helix-like DNA-binding domain superfamily/Winged helix DNA-binding domain"/>
    <property type="match status" value="1"/>
</dbReference>
<evidence type="ECO:0000256" key="3">
    <source>
        <dbReference type="ARBA" id="ARBA00023242"/>
    </source>
</evidence>
<dbReference type="PANTHER" id="PTHR11829:SF343">
    <property type="entry name" value="FORK-HEAD DOMAIN-CONTAINING PROTEIN"/>
    <property type="match status" value="1"/>
</dbReference>
<dbReference type="SUPFAM" id="SSF46785">
    <property type="entry name" value="Winged helix' DNA-binding domain"/>
    <property type="match status" value="1"/>
</dbReference>
<dbReference type="PANTHER" id="PTHR11829">
    <property type="entry name" value="FORKHEAD BOX PROTEIN"/>
    <property type="match status" value="1"/>
</dbReference>
<accession>A0A165GVK1</accession>
<keyword evidence="3 4" id="KW-0539">Nucleus</keyword>
<keyword evidence="2 4" id="KW-0238">DNA-binding</keyword>
<feature type="DNA-binding region" description="Fork-head" evidence="4">
    <location>
        <begin position="214"/>
        <end position="309"/>
    </location>
</feature>
<feature type="region of interest" description="Disordered" evidence="5">
    <location>
        <begin position="383"/>
        <end position="425"/>
    </location>
</feature>
<feature type="region of interest" description="Disordered" evidence="5">
    <location>
        <begin position="523"/>
        <end position="543"/>
    </location>
</feature>
<dbReference type="InterPro" id="IPR001766">
    <property type="entry name" value="Fork_head_dom"/>
</dbReference>
<protein>
    <recommendedName>
        <fullName evidence="6">Fork-head domain-containing protein</fullName>
    </recommendedName>
</protein>
<evidence type="ECO:0000256" key="4">
    <source>
        <dbReference type="PROSITE-ProRule" id="PRU00089"/>
    </source>
</evidence>
<dbReference type="CDD" id="cd00059">
    <property type="entry name" value="FH_FOX"/>
    <property type="match status" value="1"/>
</dbReference>
<dbReference type="InterPro" id="IPR050211">
    <property type="entry name" value="FOX_domain-containing"/>
</dbReference>
<feature type="region of interest" description="Disordered" evidence="5">
    <location>
        <begin position="594"/>
        <end position="649"/>
    </location>
</feature>
<evidence type="ECO:0000259" key="6">
    <source>
        <dbReference type="PROSITE" id="PS50039"/>
    </source>
</evidence>
<dbReference type="EMBL" id="KV407458">
    <property type="protein sequence ID" value="KZF22649.1"/>
    <property type="molecule type" value="Genomic_DNA"/>
</dbReference>
<feature type="region of interest" description="Disordered" evidence="5">
    <location>
        <begin position="65"/>
        <end position="84"/>
    </location>
</feature>
<keyword evidence="8" id="KW-1185">Reference proteome</keyword>
<dbReference type="GO" id="GO:0000978">
    <property type="term" value="F:RNA polymerase II cis-regulatory region sequence-specific DNA binding"/>
    <property type="evidence" value="ECO:0007669"/>
    <property type="project" value="UniProtKB-ARBA"/>
</dbReference>
<feature type="domain" description="Fork-head" evidence="6">
    <location>
        <begin position="214"/>
        <end position="309"/>
    </location>
</feature>
<dbReference type="AlphaFoldDB" id="A0A165GVK1"/>
<organism evidence="7 8">
    <name type="scientific">Xylona heveae (strain CBS 132557 / TC161)</name>
    <dbReference type="NCBI Taxonomy" id="1328760"/>
    <lineage>
        <taxon>Eukaryota</taxon>
        <taxon>Fungi</taxon>
        <taxon>Dikarya</taxon>
        <taxon>Ascomycota</taxon>
        <taxon>Pezizomycotina</taxon>
        <taxon>Xylonomycetes</taxon>
        <taxon>Xylonales</taxon>
        <taxon>Xylonaceae</taxon>
        <taxon>Xylona</taxon>
    </lineage>
</organism>
<dbReference type="InParanoid" id="A0A165GVK1"/>
<reference evidence="7 8" key="1">
    <citation type="journal article" date="2016" name="Fungal Biol.">
        <title>The genome of Xylona heveae provides a window into fungal endophytism.</title>
        <authorList>
            <person name="Gazis R."/>
            <person name="Kuo A."/>
            <person name="Riley R."/>
            <person name="LaButti K."/>
            <person name="Lipzen A."/>
            <person name="Lin J."/>
            <person name="Amirebrahimi M."/>
            <person name="Hesse C.N."/>
            <person name="Spatafora J.W."/>
            <person name="Henrissat B."/>
            <person name="Hainaut M."/>
            <person name="Grigoriev I.V."/>
            <person name="Hibbett D.S."/>
        </authorList>
    </citation>
    <scope>NUCLEOTIDE SEQUENCE [LARGE SCALE GENOMIC DNA]</scope>
    <source>
        <strain evidence="7 8">TC161</strain>
    </source>
</reference>
<evidence type="ECO:0000256" key="5">
    <source>
        <dbReference type="SAM" id="MobiDB-lite"/>
    </source>
</evidence>
<evidence type="ECO:0000256" key="1">
    <source>
        <dbReference type="ARBA" id="ARBA00004123"/>
    </source>
</evidence>